<reference evidence="1 2" key="1">
    <citation type="journal article" date="2013" name="Biodegradation">
        <title>Quantitative proteomic analysis of ibuprofen-degrading Patulibacter sp. strain I11.</title>
        <authorList>
            <person name="Almeida B."/>
            <person name="Kjeldal H."/>
            <person name="Lolas I."/>
            <person name="Knudsen A.D."/>
            <person name="Carvalho G."/>
            <person name="Nielsen K.L."/>
            <person name="Barreto Crespo M.T."/>
            <person name="Stensballe A."/>
            <person name="Nielsen J.L."/>
        </authorList>
    </citation>
    <scope>NUCLEOTIDE SEQUENCE [LARGE SCALE GENOMIC DNA]</scope>
    <source>
        <strain evidence="1 2">I11</strain>
    </source>
</reference>
<dbReference type="InterPro" id="IPR052707">
    <property type="entry name" value="OsmC_Ohr_Peroxiredoxin"/>
</dbReference>
<dbReference type="EMBL" id="AGUD01000108">
    <property type="protein sequence ID" value="EHN11385.1"/>
    <property type="molecule type" value="Genomic_DNA"/>
</dbReference>
<dbReference type="InterPro" id="IPR015946">
    <property type="entry name" value="KH_dom-like_a/b"/>
</dbReference>
<dbReference type="InterPro" id="IPR003718">
    <property type="entry name" value="OsmC/Ohr_fam"/>
</dbReference>
<proteinExistence type="predicted"/>
<dbReference type="Proteomes" id="UP000005143">
    <property type="component" value="Unassembled WGS sequence"/>
</dbReference>
<accession>H0E4L4</accession>
<dbReference type="SUPFAM" id="SSF82784">
    <property type="entry name" value="OsmC-like"/>
    <property type="match status" value="1"/>
</dbReference>
<dbReference type="InterPro" id="IPR036102">
    <property type="entry name" value="OsmC/Ohrsf"/>
</dbReference>
<comment type="caution">
    <text evidence="1">The sequence shown here is derived from an EMBL/GenBank/DDBJ whole genome shotgun (WGS) entry which is preliminary data.</text>
</comment>
<keyword evidence="2" id="KW-1185">Reference proteome</keyword>
<dbReference type="Pfam" id="PF02566">
    <property type="entry name" value="OsmC"/>
    <property type="match status" value="1"/>
</dbReference>
<name>H0E4L4_9ACTN</name>
<organism evidence="1 2">
    <name type="scientific">Patulibacter medicamentivorans</name>
    <dbReference type="NCBI Taxonomy" id="1097667"/>
    <lineage>
        <taxon>Bacteria</taxon>
        <taxon>Bacillati</taxon>
        <taxon>Actinomycetota</taxon>
        <taxon>Thermoleophilia</taxon>
        <taxon>Solirubrobacterales</taxon>
        <taxon>Patulibacteraceae</taxon>
        <taxon>Patulibacter</taxon>
    </lineage>
</organism>
<dbReference type="AlphaFoldDB" id="H0E4L4"/>
<sequence length="158" mass="17361">MSETEAHVHRYPATTRWSGSTGVGYADYDRTHRVDCPPVAQTLTLSSDPAFLGAPDELDPERLLVAAASSCQLLSFLAVAARARIDVIAYVDDALAEMPDDGRPMAIERITLRPTVTIRGQASEERLRKLTDLAHRECFIANSLRSAMAIEPTFVFVD</sequence>
<gene>
    <name evidence="1" type="ORF">PAI11_17450</name>
</gene>
<evidence type="ECO:0000313" key="1">
    <source>
        <dbReference type="EMBL" id="EHN11385.1"/>
    </source>
</evidence>
<protein>
    <submittedName>
        <fullName evidence="1">OsmC/Ohr family protein</fullName>
    </submittedName>
</protein>
<dbReference type="OrthoDB" id="9795405at2"/>
<evidence type="ECO:0000313" key="2">
    <source>
        <dbReference type="Proteomes" id="UP000005143"/>
    </source>
</evidence>
<dbReference type="RefSeq" id="WP_007573406.1">
    <property type="nucleotide sequence ID" value="NZ_AGUD01000108.1"/>
</dbReference>
<dbReference type="PANTHER" id="PTHR42830:SF2">
    <property type="entry name" value="OSMC_OHR FAMILY PROTEIN"/>
    <property type="match status" value="1"/>
</dbReference>
<dbReference type="PANTHER" id="PTHR42830">
    <property type="entry name" value="OSMOTICALLY INDUCIBLE FAMILY PROTEIN"/>
    <property type="match status" value="1"/>
</dbReference>
<dbReference type="Gene3D" id="3.30.300.20">
    <property type="match status" value="1"/>
</dbReference>